<dbReference type="InterPro" id="IPR057767">
    <property type="entry name" value="UGSC-like_dom"/>
</dbReference>
<keyword evidence="4" id="KW-1185">Reference proteome</keyword>
<reference evidence="3 4" key="1">
    <citation type="submission" date="2016-09" db="EMBL/GenBank/DDBJ databases">
        <title>Genomic analysis reveals versatility of anaerobic energy metabolism of Geosporobacter ferrireducens IRF9 of phylum Firmicutes.</title>
        <authorList>
            <person name="Kim S.-J."/>
        </authorList>
    </citation>
    <scope>NUCLEOTIDE SEQUENCE [LARGE SCALE GENOMIC DNA]</scope>
    <source>
        <strain evidence="3 4">IRF9</strain>
    </source>
</reference>
<dbReference type="KEGG" id="gfe:Gferi_18250"/>
<evidence type="ECO:0000259" key="2">
    <source>
        <dbReference type="Pfam" id="PF24696"/>
    </source>
</evidence>
<dbReference type="STRING" id="1424294.Gferi_18250"/>
<feature type="region of interest" description="Disordered" evidence="1">
    <location>
        <begin position="439"/>
        <end position="461"/>
    </location>
</feature>
<proteinExistence type="predicted"/>
<sequence>MRVSAAIEKCGIPTVSLIITGFLAQASLVAKSQGLKDLRIAEYPGTMMTDSMEQLIEKVDTALVENVINSLTTMPEGAEGKEEVIAEPKPRDIVYKGDLRQVNDYFYKKLWTDGLPIVPPTIEEVEKFLSFTDRLPDEVIAILPHENREATIWNIAVNGVMAGCRPEYMPVLLAVVEAISDTGEPGNPKNAGFRVQDVGTTPGWEPLIIINGPIIKDLDFNYGQGALRFGRQANTSIGRFLKLFLRNVCGFRIPPGMGDKGSIGQSMNVAIAENEDFVKNIGWQPYSVDRGFDAGENTVTVMSSVAISFPIYSSGSTAIEHLETLVEMIGRRLWRFGAVWAVSTLRYEPLLMLGPAVAEILAKDGWTKEAIREYFFKNVRTTAFETEKHFMDFNGIYMDLCDRVKKGQISPDYCECDDPQREIKVLPDPQSIQIIVSGDPSRNQSKGFVQSGYLGPPTTKKIVLPDNWKQRLQEAK</sequence>
<gene>
    <name evidence="3" type="ORF">Gferi_18250</name>
</gene>
<evidence type="ECO:0000313" key="4">
    <source>
        <dbReference type="Proteomes" id="UP000095743"/>
    </source>
</evidence>
<accession>A0A1D8GK88</accession>
<dbReference type="Proteomes" id="UP000095743">
    <property type="component" value="Chromosome"/>
</dbReference>
<evidence type="ECO:0000313" key="3">
    <source>
        <dbReference type="EMBL" id="AOT71325.1"/>
    </source>
</evidence>
<feature type="domain" description="UGSC-like" evidence="2">
    <location>
        <begin position="5"/>
        <end position="72"/>
    </location>
</feature>
<dbReference type="Pfam" id="PF24696">
    <property type="entry name" value="UGSC"/>
    <property type="match status" value="1"/>
</dbReference>
<name>A0A1D8GK88_9FIRM</name>
<dbReference type="OrthoDB" id="5240640at2"/>
<feature type="compositionally biased region" description="Polar residues" evidence="1">
    <location>
        <begin position="439"/>
        <end position="448"/>
    </location>
</feature>
<organism evidence="3 4">
    <name type="scientific">Geosporobacter ferrireducens</name>
    <dbReference type="NCBI Taxonomy" id="1424294"/>
    <lineage>
        <taxon>Bacteria</taxon>
        <taxon>Bacillati</taxon>
        <taxon>Bacillota</taxon>
        <taxon>Clostridia</taxon>
        <taxon>Peptostreptococcales</taxon>
        <taxon>Thermotaleaceae</taxon>
        <taxon>Geosporobacter</taxon>
    </lineage>
</organism>
<dbReference type="AlphaFoldDB" id="A0A1D8GK88"/>
<evidence type="ECO:0000256" key="1">
    <source>
        <dbReference type="SAM" id="MobiDB-lite"/>
    </source>
</evidence>
<dbReference type="EMBL" id="CP017269">
    <property type="protein sequence ID" value="AOT71325.1"/>
    <property type="molecule type" value="Genomic_DNA"/>
</dbReference>
<protein>
    <recommendedName>
        <fullName evidence="2">UGSC-like domain-containing protein</fullName>
    </recommendedName>
</protein>